<sequence>MIHFILIINKQGRTRFSKYFTEIGVSPLQRSIFEAELARKIIPRPESQCSIIFHEQYKFVYRRYASLFFILGISPEDNEFEVIEFVQNWVEILNVYFDKVRELDLVIHLDKVHLILNEMMANGNIVSSNKHDILVAIDALERA</sequence>
<dbReference type="PANTHER" id="PTHR11753">
    <property type="entry name" value="ADAPTOR COMPLEXES SMALL SUBUNIT FAMILY"/>
    <property type="match status" value="1"/>
</dbReference>
<evidence type="ECO:0000256" key="6">
    <source>
        <dbReference type="PIRNR" id="PIRNR015588"/>
    </source>
</evidence>
<keyword evidence="3 6" id="KW-0813">Transport</keyword>
<keyword evidence="9" id="KW-1185">Reference proteome</keyword>
<feature type="domain" description="AP complex mu/sigma subunit" evidence="7">
    <location>
        <begin position="1"/>
        <end position="142"/>
    </location>
</feature>
<comment type="subcellular location">
    <subcellularLocation>
        <location evidence="1">Endomembrane system</location>
    </subcellularLocation>
</comment>
<dbReference type="EMBL" id="JASJQH010007043">
    <property type="protein sequence ID" value="KAK9719602.1"/>
    <property type="molecule type" value="Genomic_DNA"/>
</dbReference>
<evidence type="ECO:0000256" key="4">
    <source>
        <dbReference type="ARBA" id="ARBA00022927"/>
    </source>
</evidence>
<evidence type="ECO:0000256" key="3">
    <source>
        <dbReference type="ARBA" id="ARBA00022448"/>
    </source>
</evidence>
<dbReference type="Pfam" id="PF01217">
    <property type="entry name" value="Clat_adaptor_s"/>
    <property type="match status" value="1"/>
</dbReference>
<dbReference type="InterPro" id="IPR016635">
    <property type="entry name" value="AP_complex_ssu"/>
</dbReference>
<dbReference type="InterPro" id="IPR011012">
    <property type="entry name" value="Longin-like_dom_sf"/>
</dbReference>
<evidence type="ECO:0000256" key="2">
    <source>
        <dbReference type="ARBA" id="ARBA00006972"/>
    </source>
</evidence>
<evidence type="ECO:0000259" key="7">
    <source>
        <dbReference type="Pfam" id="PF01217"/>
    </source>
</evidence>
<comment type="caution">
    <text evidence="8">The sequence shown here is derived from an EMBL/GenBank/DDBJ whole genome shotgun (WGS) entry which is preliminary data.</text>
</comment>
<keyword evidence="4 6" id="KW-0653">Protein transport</keyword>
<proteinExistence type="inferred from homology"/>
<dbReference type="Proteomes" id="UP001479436">
    <property type="component" value="Unassembled WGS sequence"/>
</dbReference>
<dbReference type="PIRSF" id="PIRSF015588">
    <property type="entry name" value="AP_complex_sigma"/>
    <property type="match status" value="1"/>
</dbReference>
<protein>
    <recommendedName>
        <fullName evidence="6">AP complex subunit sigma</fullName>
    </recommendedName>
</protein>
<dbReference type="Gene3D" id="3.30.450.60">
    <property type="match status" value="1"/>
</dbReference>
<evidence type="ECO:0000256" key="1">
    <source>
        <dbReference type="ARBA" id="ARBA00004308"/>
    </source>
</evidence>
<reference evidence="8 9" key="1">
    <citation type="submission" date="2023-04" db="EMBL/GenBank/DDBJ databases">
        <title>Genome of Basidiobolus ranarum AG-B5.</title>
        <authorList>
            <person name="Stajich J.E."/>
            <person name="Carter-House D."/>
            <person name="Gryganskyi A."/>
        </authorList>
    </citation>
    <scope>NUCLEOTIDE SEQUENCE [LARGE SCALE GENOMIC DNA]</scope>
    <source>
        <strain evidence="8 9">AG-B5</strain>
    </source>
</reference>
<name>A0ABR2W4B4_9FUNG</name>
<evidence type="ECO:0000256" key="5">
    <source>
        <dbReference type="ARBA" id="ARBA00023136"/>
    </source>
</evidence>
<evidence type="ECO:0000313" key="8">
    <source>
        <dbReference type="EMBL" id="KAK9719602.1"/>
    </source>
</evidence>
<accession>A0ABR2W4B4</accession>
<comment type="similarity">
    <text evidence="2 6">Belongs to the adaptor complexes small subunit family.</text>
</comment>
<dbReference type="InterPro" id="IPR022775">
    <property type="entry name" value="AP_mu_sigma_su"/>
</dbReference>
<gene>
    <name evidence="8" type="primary">AP4S1</name>
    <name evidence="8" type="ORF">K7432_004705</name>
</gene>
<dbReference type="SUPFAM" id="SSF64356">
    <property type="entry name" value="SNARE-like"/>
    <property type="match status" value="1"/>
</dbReference>
<keyword evidence="5 6" id="KW-0472">Membrane</keyword>
<evidence type="ECO:0000313" key="9">
    <source>
        <dbReference type="Proteomes" id="UP001479436"/>
    </source>
</evidence>
<organism evidence="8 9">
    <name type="scientific">Basidiobolus ranarum</name>
    <dbReference type="NCBI Taxonomy" id="34480"/>
    <lineage>
        <taxon>Eukaryota</taxon>
        <taxon>Fungi</taxon>
        <taxon>Fungi incertae sedis</taxon>
        <taxon>Zoopagomycota</taxon>
        <taxon>Entomophthoromycotina</taxon>
        <taxon>Basidiobolomycetes</taxon>
        <taxon>Basidiobolales</taxon>
        <taxon>Basidiobolaceae</taxon>
        <taxon>Basidiobolus</taxon>
    </lineage>
</organism>